<name>A0A1H5JIH3_9BRAD</name>
<accession>A0A1H5JIH3</accession>
<dbReference type="EMBL" id="FNTI01000001">
    <property type="protein sequence ID" value="SEE52249.1"/>
    <property type="molecule type" value="Genomic_DNA"/>
</dbReference>
<evidence type="ECO:0000313" key="2">
    <source>
        <dbReference type="Proteomes" id="UP000183208"/>
    </source>
</evidence>
<gene>
    <name evidence="1" type="ORF">SAMN05444171_7842</name>
</gene>
<sequence length="80" mass="8410">MTKVVGIRGEPIAVPGEVNPEVVKLAGDILEMAKSGNINALFAVLTHSDETVSSLHHGIVTLRVIGAVTHELHNMCAGKD</sequence>
<dbReference type="Proteomes" id="UP000183208">
    <property type="component" value="Unassembled WGS sequence"/>
</dbReference>
<proteinExistence type="predicted"/>
<evidence type="ECO:0000313" key="1">
    <source>
        <dbReference type="EMBL" id="SEE52249.1"/>
    </source>
</evidence>
<dbReference type="RefSeq" id="WP_074830595.1">
    <property type="nucleotide sequence ID" value="NZ_FNTI01000001.1"/>
</dbReference>
<protein>
    <submittedName>
        <fullName evidence="1">Uncharacterized protein</fullName>
    </submittedName>
</protein>
<dbReference type="AlphaFoldDB" id="A0A1H5JIH3"/>
<organism evidence="1 2">
    <name type="scientific">Bradyrhizobium lablabi</name>
    <dbReference type="NCBI Taxonomy" id="722472"/>
    <lineage>
        <taxon>Bacteria</taxon>
        <taxon>Pseudomonadati</taxon>
        <taxon>Pseudomonadota</taxon>
        <taxon>Alphaproteobacteria</taxon>
        <taxon>Hyphomicrobiales</taxon>
        <taxon>Nitrobacteraceae</taxon>
        <taxon>Bradyrhizobium</taxon>
    </lineage>
</organism>
<reference evidence="1 2" key="1">
    <citation type="submission" date="2016-10" db="EMBL/GenBank/DDBJ databases">
        <authorList>
            <person name="de Groot N.N."/>
        </authorList>
    </citation>
    <scope>NUCLEOTIDE SEQUENCE [LARGE SCALE GENOMIC DNA]</scope>
    <source>
        <strain evidence="1 2">GAS522</strain>
    </source>
</reference>